<feature type="binding site" evidence="12">
    <location>
        <position position="46"/>
    </location>
    <ligand>
        <name>pyruvate</name>
        <dbReference type="ChEBI" id="CHEBI:15361"/>
    </ligand>
</feature>
<dbReference type="InterPro" id="IPR013785">
    <property type="entry name" value="Aldolase_TIM"/>
</dbReference>
<dbReference type="InterPro" id="IPR002220">
    <property type="entry name" value="DapA-like"/>
</dbReference>
<sequence length="289" mass="30683">MNFGSISTAMVTPFDSKGNIDFGRTTKLVNHLINNGTDSLVVAGTTGESATLTTEEKIALFKHVVKVVDGRVPVIAGTGSNNTKASIDLSKKAEEIGVDAIMIVAPYYNKPSQEGIIAHYKAIASAVSLPIMAYNIPGRSVITFSVDTVLRLAEVPNIVALKDAGGNLDTMSEVIENTSDDFVVYCGDDGLTLPSLAIGSAGIVSVASHVIGNEMQTMIKAFRDGENKEAGRIHRKLLPVMQELFKAPSPAPVKTALQLRGLDVGGVRLPLLPLNQSEREALSNRLNSL</sequence>
<feature type="binding site" evidence="12">
    <location>
        <position position="204"/>
    </location>
    <ligand>
        <name>pyruvate</name>
        <dbReference type="ChEBI" id="CHEBI:15361"/>
    </ligand>
</feature>
<dbReference type="PIRSF" id="PIRSF001365">
    <property type="entry name" value="DHDPS"/>
    <property type="match status" value="1"/>
</dbReference>
<keyword evidence="15" id="KW-1185">Reference proteome</keyword>
<dbReference type="PROSITE" id="PS00666">
    <property type="entry name" value="DHDPS_2"/>
    <property type="match status" value="1"/>
</dbReference>
<evidence type="ECO:0000256" key="9">
    <source>
        <dbReference type="ARBA" id="ARBA00023239"/>
    </source>
</evidence>
<dbReference type="Proteomes" id="UP000603641">
    <property type="component" value="Unassembled WGS sequence"/>
</dbReference>
<evidence type="ECO:0000256" key="6">
    <source>
        <dbReference type="ARBA" id="ARBA00022605"/>
    </source>
</evidence>
<keyword evidence="8 12" id="KW-0457">Lysine biosynthesis</keyword>
<evidence type="ECO:0000256" key="4">
    <source>
        <dbReference type="ARBA" id="ARBA00012086"/>
    </source>
</evidence>
<evidence type="ECO:0000256" key="11">
    <source>
        <dbReference type="ARBA" id="ARBA00047836"/>
    </source>
</evidence>
<comment type="caution">
    <text evidence="12">Was originally thought to be a dihydrodipicolinate synthase (DHDPS), catalyzing the condensation of (S)-aspartate-beta-semialdehyde [(S)-ASA] and pyruvate to dihydrodipicolinate (DHDP). However, it was shown in E.coli that the product of the enzymatic reaction is not dihydrodipicolinate but in fact (4S)-4-hydroxy-2,3,4,5-tetrahydro-(2S)-dipicolinic acid (HTPA), and that the consecutive dehydration reaction leading to DHDP is not spontaneous but catalyzed by DapB.</text>
</comment>
<evidence type="ECO:0000256" key="7">
    <source>
        <dbReference type="ARBA" id="ARBA00022915"/>
    </source>
</evidence>
<dbReference type="NCBIfam" id="TIGR00674">
    <property type="entry name" value="dapA"/>
    <property type="match status" value="1"/>
</dbReference>
<dbReference type="InterPro" id="IPR020624">
    <property type="entry name" value="Schiff_base-form_aldolases_CS"/>
</dbReference>
<evidence type="ECO:0000256" key="8">
    <source>
        <dbReference type="ARBA" id="ARBA00023154"/>
    </source>
</evidence>
<dbReference type="InterPro" id="IPR020625">
    <property type="entry name" value="Schiff_base-form_aldolases_AS"/>
</dbReference>
<dbReference type="CDD" id="cd00950">
    <property type="entry name" value="DHDPS"/>
    <property type="match status" value="1"/>
</dbReference>
<evidence type="ECO:0000256" key="1">
    <source>
        <dbReference type="ARBA" id="ARBA00003294"/>
    </source>
</evidence>
<comment type="function">
    <text evidence="1 12">Catalyzes the condensation of (S)-aspartate-beta-semialdehyde [(S)-ASA] and pyruvate to 4-hydroxy-tetrahydrodipicolinate (HTPA).</text>
</comment>
<keyword evidence="10 12" id="KW-0704">Schiff base</keyword>
<comment type="similarity">
    <text evidence="3 12 13">Belongs to the DapA family.</text>
</comment>
<evidence type="ECO:0000313" key="14">
    <source>
        <dbReference type="EMBL" id="MBD7964234.1"/>
    </source>
</evidence>
<dbReference type="GO" id="GO:0008840">
    <property type="term" value="F:4-hydroxy-tetrahydrodipicolinate synthase activity"/>
    <property type="evidence" value="ECO:0007669"/>
    <property type="project" value="UniProtKB-EC"/>
</dbReference>
<dbReference type="HAMAP" id="MF_00418">
    <property type="entry name" value="DapA"/>
    <property type="match status" value="1"/>
</dbReference>
<evidence type="ECO:0000256" key="2">
    <source>
        <dbReference type="ARBA" id="ARBA00005120"/>
    </source>
</evidence>
<name>A0ABR8SLJ6_9BACL</name>
<comment type="subunit">
    <text evidence="12">Homotetramer; dimer of dimers.</text>
</comment>
<dbReference type="SMART" id="SM01130">
    <property type="entry name" value="DHDPS"/>
    <property type="match status" value="1"/>
</dbReference>
<evidence type="ECO:0000256" key="12">
    <source>
        <dbReference type="HAMAP-Rule" id="MF_00418"/>
    </source>
</evidence>
<gene>
    <name evidence="12 14" type="primary">dapA</name>
    <name evidence="14" type="ORF">H9648_09235</name>
</gene>
<comment type="pathway">
    <text evidence="2 12">Amino-acid biosynthesis; L-lysine biosynthesis via DAP pathway; (S)-tetrahydrodipicolinate from L-aspartate: step 3/4.</text>
</comment>
<reference evidence="14 15" key="1">
    <citation type="submission" date="2020-08" db="EMBL/GenBank/DDBJ databases">
        <title>A Genomic Blueprint of the Chicken Gut Microbiome.</title>
        <authorList>
            <person name="Gilroy R."/>
            <person name="Ravi A."/>
            <person name="Getino M."/>
            <person name="Pursley I."/>
            <person name="Horton D.L."/>
            <person name="Alikhan N.-F."/>
            <person name="Baker D."/>
            <person name="Gharbi K."/>
            <person name="Hall N."/>
            <person name="Watson M."/>
            <person name="Adriaenssens E.M."/>
            <person name="Foster-Nyarko E."/>
            <person name="Jarju S."/>
            <person name="Secka A."/>
            <person name="Antonio M."/>
            <person name="Oren A."/>
            <person name="Chaudhuri R."/>
            <person name="La Ragione R.M."/>
            <person name="Hildebrand F."/>
            <person name="Pallen M.J."/>
        </authorList>
    </citation>
    <scope>NUCLEOTIDE SEQUENCE [LARGE SCALE GENOMIC DNA]</scope>
    <source>
        <strain evidence="14 15">Sa2CUA10</strain>
    </source>
</reference>
<dbReference type="Gene3D" id="3.20.20.70">
    <property type="entry name" value="Aldolase class I"/>
    <property type="match status" value="1"/>
</dbReference>
<dbReference type="EC" id="4.3.3.7" evidence="4 12"/>
<dbReference type="EMBL" id="JACSQM010000003">
    <property type="protein sequence ID" value="MBD7964234.1"/>
    <property type="molecule type" value="Genomic_DNA"/>
</dbReference>
<keyword evidence="6 12" id="KW-0028">Amino-acid biosynthesis</keyword>
<comment type="subcellular location">
    <subcellularLocation>
        <location evidence="12">Cytoplasm</location>
    </subcellularLocation>
</comment>
<keyword evidence="5 12" id="KW-0963">Cytoplasm</keyword>
<dbReference type="PROSITE" id="PS00665">
    <property type="entry name" value="DHDPS_1"/>
    <property type="match status" value="1"/>
</dbReference>
<evidence type="ECO:0000256" key="3">
    <source>
        <dbReference type="ARBA" id="ARBA00007592"/>
    </source>
</evidence>
<feature type="active site" description="Proton donor/acceptor" evidence="12">
    <location>
        <position position="134"/>
    </location>
</feature>
<dbReference type="PANTHER" id="PTHR12128:SF66">
    <property type="entry name" value="4-HYDROXY-2-OXOGLUTARATE ALDOLASE, MITOCHONDRIAL"/>
    <property type="match status" value="1"/>
</dbReference>
<accession>A0ABR8SLJ6</accession>
<comment type="catalytic activity">
    <reaction evidence="11 12">
        <text>L-aspartate 4-semialdehyde + pyruvate = (2S,4S)-4-hydroxy-2,3,4,5-tetrahydrodipicolinate + H2O + H(+)</text>
        <dbReference type="Rhea" id="RHEA:34171"/>
        <dbReference type="ChEBI" id="CHEBI:15361"/>
        <dbReference type="ChEBI" id="CHEBI:15377"/>
        <dbReference type="ChEBI" id="CHEBI:15378"/>
        <dbReference type="ChEBI" id="CHEBI:67139"/>
        <dbReference type="ChEBI" id="CHEBI:537519"/>
        <dbReference type="EC" id="4.3.3.7"/>
    </reaction>
</comment>
<proteinExistence type="inferred from homology"/>
<feature type="active site" description="Schiff-base intermediate with substrate" evidence="12">
    <location>
        <position position="162"/>
    </location>
</feature>
<keyword evidence="7 12" id="KW-0220">Diaminopimelate biosynthesis</keyword>
<evidence type="ECO:0000256" key="5">
    <source>
        <dbReference type="ARBA" id="ARBA00022490"/>
    </source>
</evidence>
<keyword evidence="9 12" id="KW-0456">Lyase</keyword>
<dbReference type="PANTHER" id="PTHR12128">
    <property type="entry name" value="DIHYDRODIPICOLINATE SYNTHASE"/>
    <property type="match status" value="1"/>
</dbReference>
<dbReference type="SUPFAM" id="SSF51569">
    <property type="entry name" value="Aldolase"/>
    <property type="match status" value="1"/>
</dbReference>
<evidence type="ECO:0000256" key="10">
    <source>
        <dbReference type="ARBA" id="ARBA00023270"/>
    </source>
</evidence>
<comment type="caution">
    <text evidence="14">The sequence shown here is derived from an EMBL/GenBank/DDBJ whole genome shotgun (WGS) entry which is preliminary data.</text>
</comment>
<evidence type="ECO:0000256" key="13">
    <source>
        <dbReference type="PIRNR" id="PIRNR001365"/>
    </source>
</evidence>
<dbReference type="PRINTS" id="PR00146">
    <property type="entry name" value="DHPICSNTHASE"/>
</dbReference>
<protein>
    <recommendedName>
        <fullName evidence="4 12">4-hydroxy-tetrahydrodipicolinate synthase</fullName>
        <shortName evidence="12">HTPA synthase</shortName>
        <ecNumber evidence="4 12">4.3.3.7</ecNumber>
    </recommendedName>
</protein>
<dbReference type="Pfam" id="PF00701">
    <property type="entry name" value="DHDPS"/>
    <property type="match status" value="1"/>
</dbReference>
<dbReference type="RefSeq" id="WP_191753584.1">
    <property type="nucleotide sequence ID" value="NZ_JACSQM010000003.1"/>
</dbReference>
<feature type="site" description="Part of a proton relay during catalysis" evidence="12">
    <location>
        <position position="108"/>
    </location>
</feature>
<evidence type="ECO:0000313" key="15">
    <source>
        <dbReference type="Proteomes" id="UP000603641"/>
    </source>
</evidence>
<dbReference type="InterPro" id="IPR005263">
    <property type="entry name" value="DapA"/>
</dbReference>
<organism evidence="14 15">
    <name type="scientific">Fictibacillus norfolkensis</name>
    <dbReference type="NCBI Taxonomy" id="2762233"/>
    <lineage>
        <taxon>Bacteria</taxon>
        <taxon>Bacillati</taxon>
        <taxon>Bacillota</taxon>
        <taxon>Bacilli</taxon>
        <taxon>Bacillales</taxon>
        <taxon>Fictibacillaceae</taxon>
        <taxon>Fictibacillus</taxon>
    </lineage>
</organism>
<feature type="site" description="Part of a proton relay during catalysis" evidence="12">
    <location>
        <position position="45"/>
    </location>
</feature>